<dbReference type="SMART" id="SM00028">
    <property type="entry name" value="TPR"/>
    <property type="match status" value="1"/>
</dbReference>
<dbReference type="EMBL" id="CP020465">
    <property type="protein sequence ID" value="ASP49904.1"/>
    <property type="molecule type" value="Genomic_DNA"/>
</dbReference>
<organism evidence="2 3">
    <name type="scientific">Cognaticolwellia beringensis</name>
    <dbReference type="NCBI Taxonomy" id="1967665"/>
    <lineage>
        <taxon>Bacteria</taxon>
        <taxon>Pseudomonadati</taxon>
        <taxon>Pseudomonadota</taxon>
        <taxon>Gammaproteobacteria</taxon>
        <taxon>Alteromonadales</taxon>
        <taxon>Colwelliaceae</taxon>
        <taxon>Cognaticolwellia</taxon>
    </lineage>
</organism>
<reference evidence="2 3" key="1">
    <citation type="submission" date="2017-08" db="EMBL/GenBank/DDBJ databases">
        <title>Complete genome of Colwellia sp. NB097-1, a psychrophile bacterium ioslated from Bering Sea.</title>
        <authorList>
            <person name="Chen X."/>
        </authorList>
    </citation>
    <scope>NUCLEOTIDE SEQUENCE [LARGE SCALE GENOMIC DNA]</scope>
    <source>
        <strain evidence="2 3">NB097-1</strain>
    </source>
</reference>
<dbReference type="InterPro" id="IPR011990">
    <property type="entry name" value="TPR-like_helical_dom_sf"/>
</dbReference>
<gene>
    <name evidence="2" type="ORF">B5D82_05820</name>
</gene>
<dbReference type="Proteomes" id="UP000202259">
    <property type="component" value="Chromosome"/>
</dbReference>
<sequence length="437" mass="49015">MQPVKLAQRQGDFLKAQNLLGERDQSNNTYVLSLLERGRLQFLAADWPTSQKTFAQAYVQVEEQRNKAKIQISKGIEKLGAVVSNDNATSYEVPYYEQSMLHSYQALNYLFQNDLSGALVEIRRANLVQEAALKAYKDEIYKAQNELHNSGMSTDSLQGGYPSMDSAIGKVKNGFQNAFTFYLSGVLYEASGELNDAYIDFKRAIEIYPENHYLQQDVLRLASKLGMQDDLVSFQQRFGKYQARESKGKGQVVVLVERGIVNSKQDIGLNLPVGRSNNGFKFFSFSLPVYEGALPQHNKLIFNSAGESYQSNEIVRIQSLAAKDLKDQLPILLTRQVVRVVAKEQVRQKLSREAGDVGNILASIYNIASEKADTRSWSTLPDQVDIVRMDVPVGKQILQVQVNGQQKNIEVDVLPNRITLINFSVIGSYTGHQAINL</sequence>
<dbReference type="OrthoDB" id="9769023at2"/>
<evidence type="ECO:0000313" key="3">
    <source>
        <dbReference type="Proteomes" id="UP000202259"/>
    </source>
</evidence>
<feature type="repeat" description="TPR" evidence="1">
    <location>
        <begin position="178"/>
        <end position="211"/>
    </location>
</feature>
<dbReference type="AlphaFoldDB" id="A0A222GEU9"/>
<dbReference type="PROSITE" id="PS50005">
    <property type="entry name" value="TPR"/>
    <property type="match status" value="1"/>
</dbReference>
<protein>
    <submittedName>
        <fullName evidence="2">Uncharacterized protein</fullName>
    </submittedName>
</protein>
<keyword evidence="3" id="KW-1185">Reference proteome</keyword>
<evidence type="ECO:0000313" key="2">
    <source>
        <dbReference type="EMBL" id="ASP49904.1"/>
    </source>
</evidence>
<proteinExistence type="predicted"/>
<dbReference type="Gene3D" id="1.25.40.10">
    <property type="entry name" value="Tetratricopeptide repeat domain"/>
    <property type="match status" value="1"/>
</dbReference>
<dbReference type="InterPro" id="IPR019734">
    <property type="entry name" value="TPR_rpt"/>
</dbReference>
<evidence type="ECO:0000256" key="1">
    <source>
        <dbReference type="PROSITE-ProRule" id="PRU00339"/>
    </source>
</evidence>
<dbReference type="KEGG" id="cber:B5D82_05820"/>
<accession>A0A222GEU9</accession>
<keyword evidence="1" id="KW-0802">TPR repeat</keyword>
<dbReference type="SUPFAM" id="SSF48452">
    <property type="entry name" value="TPR-like"/>
    <property type="match status" value="1"/>
</dbReference>
<name>A0A222GEU9_9GAMM</name>